<dbReference type="PANTHER" id="PTHR11931">
    <property type="entry name" value="PHOSPHOGLYCERATE MUTASE"/>
    <property type="match status" value="1"/>
</dbReference>
<feature type="active site" description="Proton donor/acceptor" evidence="5">
    <location>
        <position position="150"/>
    </location>
</feature>
<feature type="site" description="Transition state stabilizer" evidence="5">
    <location>
        <position position="220"/>
    </location>
</feature>
<evidence type="ECO:0000313" key="7">
    <source>
        <dbReference type="Proteomes" id="UP001194714"/>
    </source>
</evidence>
<dbReference type="InterPro" id="IPR029033">
    <property type="entry name" value="His_PPase_superfam"/>
</dbReference>
<reference evidence="6 7" key="1">
    <citation type="submission" date="2020-01" db="EMBL/GenBank/DDBJ databases">
        <title>Draft genome sequence of Cand. Neptunochlamydia vexilliferae K9.</title>
        <authorList>
            <person name="Schulz F."/>
            <person name="Koestlbacher S."/>
            <person name="Wascher F."/>
            <person name="Pizzetti I."/>
            <person name="Horn M."/>
        </authorList>
    </citation>
    <scope>NUCLEOTIDE SEQUENCE [LARGE SCALE GENOMIC DNA]</scope>
    <source>
        <strain evidence="6 7">K9</strain>
    </source>
</reference>
<dbReference type="SUPFAM" id="SSF53254">
    <property type="entry name" value="Phosphoglycerate mutase-like"/>
    <property type="match status" value="1"/>
</dbReference>
<evidence type="ECO:0000256" key="2">
    <source>
        <dbReference type="ARBA" id="ARBA00022432"/>
    </source>
</evidence>
<feature type="binding site" evidence="5">
    <location>
        <begin position="221"/>
        <end position="222"/>
    </location>
    <ligand>
        <name>substrate</name>
    </ligand>
</feature>
<dbReference type="Pfam" id="PF00300">
    <property type="entry name" value="His_Phos_1"/>
    <property type="match status" value="2"/>
</dbReference>
<keyword evidence="7" id="KW-1185">Reference proteome</keyword>
<feature type="binding site" evidence="5">
    <location>
        <begin position="59"/>
        <end position="60"/>
    </location>
    <ligand>
        <name>substrate</name>
    </ligand>
</feature>
<gene>
    <name evidence="5" type="primary">gpmA</name>
    <name evidence="6" type="ORF">NEPTK9_000898</name>
</gene>
<comment type="caution">
    <text evidence="6">The sequence shown here is derived from an EMBL/GenBank/DDBJ whole genome shotgun (WGS) entry which is preliminary data.</text>
</comment>
<feature type="binding site" evidence="5">
    <location>
        <begin position="46"/>
        <end position="53"/>
    </location>
    <ligand>
        <name>substrate</name>
    </ligand>
</feature>
<sequence length="265" mass="30248">MKQQNLQKSSKNRLISNFAIGSPVWELTAGSTPRYNGDMAKLILLRHGKSDWNQKNRFTGWVDVPLSKVGVEEAQKAGKRIKSIPFDAIFISTLMRAQMTAMIAMSEHDSGKTPVILHEGEGRLEEWAKIYDPKAEESCLPVYKAWELNERMYGELQGLDKDETRAKFGADQVKIWRRSFDVPPPHGESLEMTAKRAIPYFTKKVLPLLNKGKNILISAHGNSLRSIVMYLDDLTNDEVLHLEIPTGEPLCYSFEKERWIKEELD</sequence>
<dbReference type="EC" id="5.4.2.11" evidence="5"/>
<keyword evidence="2 5" id="KW-0312">Gluconeogenesis</keyword>
<name>A0ABS0AZ37_9BACT</name>
<evidence type="ECO:0000256" key="4">
    <source>
        <dbReference type="ARBA" id="ARBA00023235"/>
    </source>
</evidence>
<keyword evidence="4 5" id="KW-0413">Isomerase</keyword>
<dbReference type="CDD" id="cd07067">
    <property type="entry name" value="HP_PGM_like"/>
    <property type="match status" value="1"/>
</dbReference>
<dbReference type="NCBIfam" id="TIGR01258">
    <property type="entry name" value="pgm_1"/>
    <property type="match status" value="1"/>
</dbReference>
<comment type="catalytic activity">
    <reaction evidence="5">
        <text>(2R)-2-phosphoglycerate = (2R)-3-phosphoglycerate</text>
        <dbReference type="Rhea" id="RHEA:15901"/>
        <dbReference type="ChEBI" id="CHEBI:58272"/>
        <dbReference type="ChEBI" id="CHEBI:58289"/>
        <dbReference type="EC" id="5.4.2.11"/>
    </reaction>
</comment>
<evidence type="ECO:0000256" key="5">
    <source>
        <dbReference type="HAMAP-Rule" id="MF_01039"/>
    </source>
</evidence>
<dbReference type="HAMAP" id="MF_01039">
    <property type="entry name" value="PGAM_GpmA"/>
    <property type="match status" value="1"/>
</dbReference>
<dbReference type="GO" id="GO:0004619">
    <property type="term" value="F:phosphoglycerate mutase activity"/>
    <property type="evidence" value="ECO:0007669"/>
    <property type="project" value="UniProtKB-EC"/>
</dbReference>
<keyword evidence="3 5" id="KW-0324">Glycolysis</keyword>
<proteinExistence type="inferred from homology"/>
<dbReference type="EMBL" id="JAAEJV010000020">
    <property type="protein sequence ID" value="MBF5059386.1"/>
    <property type="molecule type" value="Genomic_DNA"/>
</dbReference>
<comment type="function">
    <text evidence="5">Catalyzes the interconversion of 2-phosphoglycerate and 3-phosphoglycerate.</text>
</comment>
<evidence type="ECO:0000256" key="1">
    <source>
        <dbReference type="ARBA" id="ARBA00006717"/>
    </source>
</evidence>
<dbReference type="Gene3D" id="3.40.50.1240">
    <property type="entry name" value="Phosphoglycerate mutase-like"/>
    <property type="match status" value="1"/>
</dbReference>
<feature type="binding site" evidence="5">
    <location>
        <position position="161"/>
    </location>
    <ligand>
        <name>substrate</name>
    </ligand>
</feature>
<feature type="binding site" evidence="5">
    <location>
        <position position="96"/>
    </location>
    <ligand>
        <name>substrate</name>
    </ligand>
</feature>
<dbReference type="SMART" id="SM00855">
    <property type="entry name" value="PGAM"/>
    <property type="match status" value="1"/>
</dbReference>
<accession>A0ABS0AZ37</accession>
<protein>
    <recommendedName>
        <fullName evidence="5">2,3-bisphosphoglycerate-dependent phosphoglycerate mutase</fullName>
        <shortName evidence="5">BPG-dependent PGAM</shortName>
        <shortName evidence="5">PGAM</shortName>
        <shortName evidence="5">Phosphoglyceromutase</shortName>
        <shortName evidence="5">dPGM</shortName>
        <ecNumber evidence="5">5.4.2.11</ecNumber>
    </recommendedName>
</protein>
<dbReference type="InterPro" id="IPR005952">
    <property type="entry name" value="Phosphogly_mut1"/>
</dbReference>
<comment type="similarity">
    <text evidence="1 5">Belongs to the phosphoglycerate mutase family. BPG-dependent PGAM subfamily.</text>
</comment>
<feature type="active site" description="Tele-phosphohistidine intermediate" evidence="5">
    <location>
        <position position="47"/>
    </location>
</feature>
<comment type="pathway">
    <text evidence="5">Carbohydrate degradation; glycolysis; pyruvate from D-glyceraldehyde 3-phosphate: step 3/5.</text>
</comment>
<dbReference type="InterPro" id="IPR013078">
    <property type="entry name" value="His_Pase_superF_clade-1"/>
</dbReference>
<evidence type="ECO:0000256" key="3">
    <source>
        <dbReference type="ARBA" id="ARBA00023152"/>
    </source>
</evidence>
<evidence type="ECO:0000313" key="6">
    <source>
        <dbReference type="EMBL" id="MBF5059386.1"/>
    </source>
</evidence>
<feature type="binding site" evidence="5">
    <location>
        <begin position="150"/>
        <end position="153"/>
    </location>
    <ligand>
        <name>substrate</name>
    </ligand>
</feature>
<dbReference type="NCBIfam" id="NF002217">
    <property type="entry name" value="PRK01112.1"/>
    <property type="match status" value="1"/>
</dbReference>
<organism evidence="6 7">
    <name type="scientific">Candidatus Neptunichlamydia vexilliferae</name>
    <dbReference type="NCBI Taxonomy" id="1651774"/>
    <lineage>
        <taxon>Bacteria</taxon>
        <taxon>Pseudomonadati</taxon>
        <taxon>Chlamydiota</taxon>
        <taxon>Chlamydiia</taxon>
        <taxon>Parachlamydiales</taxon>
        <taxon>Simkaniaceae</taxon>
        <taxon>Candidatus Neptunichlamydia</taxon>
    </lineage>
</organism>
<feature type="binding site" evidence="5">
    <location>
        <begin position="177"/>
        <end position="178"/>
    </location>
    <ligand>
        <name>substrate</name>
    </ligand>
</feature>
<dbReference type="Proteomes" id="UP001194714">
    <property type="component" value="Unassembled WGS sequence"/>
</dbReference>